<keyword evidence="4 10" id="KW-0808">Transferase</keyword>
<keyword evidence="11" id="KW-1185">Reference proteome</keyword>
<evidence type="ECO:0000256" key="4">
    <source>
        <dbReference type="ARBA" id="ARBA00022679"/>
    </source>
</evidence>
<dbReference type="AlphaFoldDB" id="A0A6G7IZ40"/>
<protein>
    <recommendedName>
        <fullName evidence="2">site-specific DNA-methyltransferase (adenine-specific)</fullName>
        <ecNumber evidence="2">2.1.1.72</ecNumber>
    </recommendedName>
</protein>
<evidence type="ECO:0000313" key="11">
    <source>
        <dbReference type="Proteomes" id="UP000502928"/>
    </source>
</evidence>
<dbReference type="GO" id="GO:0009007">
    <property type="term" value="F:site-specific DNA-methyltransferase (adenine-specific) activity"/>
    <property type="evidence" value="ECO:0007669"/>
    <property type="project" value="UniProtKB-EC"/>
</dbReference>
<evidence type="ECO:0000256" key="7">
    <source>
        <dbReference type="ARBA" id="ARBA00047942"/>
    </source>
</evidence>
<accession>A0A6G7IZ40</accession>
<keyword evidence="6" id="KW-0680">Restriction system</keyword>
<dbReference type="GO" id="GO:0009307">
    <property type="term" value="P:DNA restriction-modification system"/>
    <property type="evidence" value="ECO:0007669"/>
    <property type="project" value="UniProtKB-KW"/>
</dbReference>
<evidence type="ECO:0000256" key="3">
    <source>
        <dbReference type="ARBA" id="ARBA00022603"/>
    </source>
</evidence>
<dbReference type="KEGG" id="mut:GVT53_03710"/>
<dbReference type="RefSeq" id="WP_166247478.1">
    <property type="nucleotide sequence ID" value="NZ_CP049616.1"/>
</dbReference>
<dbReference type="SUPFAM" id="SSF53335">
    <property type="entry name" value="S-adenosyl-L-methionine-dependent methyltransferases"/>
    <property type="match status" value="1"/>
</dbReference>
<dbReference type="Pfam" id="PF12161">
    <property type="entry name" value="HsdM_N"/>
    <property type="match status" value="1"/>
</dbReference>
<dbReference type="PANTHER" id="PTHR42933:SF3">
    <property type="entry name" value="TYPE I RESTRICTION ENZYME MJAVIII METHYLASE SUBUNIT"/>
    <property type="match status" value="1"/>
</dbReference>
<feature type="domain" description="DNA methylase adenine-specific" evidence="8">
    <location>
        <begin position="151"/>
        <end position="454"/>
    </location>
</feature>
<evidence type="ECO:0000256" key="1">
    <source>
        <dbReference type="ARBA" id="ARBA00006594"/>
    </source>
</evidence>
<keyword evidence="3 10" id="KW-0489">Methyltransferase</keyword>
<feature type="domain" description="N6 adenine-specific DNA methyltransferase N-terminal" evidence="9">
    <location>
        <begin position="7"/>
        <end position="140"/>
    </location>
</feature>
<sequence length="573" mass="66705">MSNHNEISSFIWNVCDDVLRGLFKQHEYGDVILPFVVLRRLDCVLEGKKDDIIRIHEEYKDKFEDTSRIIHSKLNLKFSNYSRYDLNRLKQEPSKLSENIYDYLSSFSTNVQDIIQNFGLQKHIDKLDSNDKLYILIEKFTEVNLHPNMVDNHTMGQIFEELLRKFSEMSNETSGEHYTPRDIVRLLVSLVLSPDKEKLSQPGKIVSIYDPCCGTGGMLTIGKDYIQENISSDVDVNLFGQELNPQTYSICKSDFLITDEEPNNIKLGSTLTNDQYSDRGRKFDYMITNPPFGVSWKSEKKKIENESKLSQEEGSRFFVGTPRSSDGSLLFLQHMISKMETQGSRIGVVFNGSPLFTGDSGSGESEIRRWIIENDWLEGVVSLPDQLFFNTGISTYIWIVTNKKKPHRKGKVQLIDGSSLYKTMKKSLGSKRKFVDEEQKIHIVELYNRFEESEISKIYPNEFFGYTKVRIEQPIIENGVVKRDRSGNPKPDTKLRDYERVPLTEDIQEYFDREVKPHLPNSWIDWDNNKVGYEINFTKYFYKYKPLRSLKEITNDLLELEKETESLLKEIVD</sequence>
<name>A0A6G7IZ40_9FLAO</name>
<evidence type="ECO:0000256" key="2">
    <source>
        <dbReference type="ARBA" id="ARBA00011900"/>
    </source>
</evidence>
<evidence type="ECO:0000256" key="6">
    <source>
        <dbReference type="ARBA" id="ARBA00022747"/>
    </source>
</evidence>
<dbReference type="Proteomes" id="UP000502928">
    <property type="component" value="Chromosome"/>
</dbReference>
<dbReference type="PROSITE" id="PS00092">
    <property type="entry name" value="N6_MTASE"/>
    <property type="match status" value="1"/>
</dbReference>
<dbReference type="Gene3D" id="3.40.50.150">
    <property type="entry name" value="Vaccinia Virus protein VP39"/>
    <property type="match status" value="1"/>
</dbReference>
<reference evidence="10 11" key="1">
    <citation type="submission" date="2020-02" db="EMBL/GenBank/DDBJ databases">
        <title>Complete genome of Muricauda sp. 501str8.</title>
        <authorList>
            <person name="Dong B."/>
            <person name="Zhu S."/>
            <person name="Yang J."/>
            <person name="Chen J."/>
        </authorList>
    </citation>
    <scope>NUCLEOTIDE SEQUENCE [LARGE SCALE GENOMIC DNA]</scope>
    <source>
        <strain evidence="10 11">501str8</strain>
    </source>
</reference>
<dbReference type="REBASE" id="395068">
    <property type="entry name" value="M.Msp501ORF3710P"/>
</dbReference>
<evidence type="ECO:0000313" key="10">
    <source>
        <dbReference type="EMBL" id="QII43816.1"/>
    </source>
</evidence>
<dbReference type="InterPro" id="IPR051537">
    <property type="entry name" value="DNA_Adenine_Mtase"/>
</dbReference>
<dbReference type="PRINTS" id="PR00507">
    <property type="entry name" value="N12N6MTFRASE"/>
</dbReference>
<dbReference type="GO" id="GO:0008170">
    <property type="term" value="F:N-methyltransferase activity"/>
    <property type="evidence" value="ECO:0007669"/>
    <property type="project" value="InterPro"/>
</dbReference>
<dbReference type="PANTHER" id="PTHR42933">
    <property type="entry name" value="SLR6095 PROTEIN"/>
    <property type="match status" value="1"/>
</dbReference>
<dbReference type="EC" id="2.1.1.72" evidence="2"/>
<evidence type="ECO:0000256" key="5">
    <source>
        <dbReference type="ARBA" id="ARBA00022691"/>
    </source>
</evidence>
<comment type="similarity">
    <text evidence="1">Belongs to the N(4)/N(6)-methyltransferase family.</text>
</comment>
<dbReference type="EMBL" id="CP049616">
    <property type="protein sequence ID" value="QII43816.1"/>
    <property type="molecule type" value="Genomic_DNA"/>
</dbReference>
<dbReference type="InterPro" id="IPR022749">
    <property type="entry name" value="D12N6_MeTrfase_N"/>
</dbReference>
<dbReference type="InterPro" id="IPR003356">
    <property type="entry name" value="DNA_methylase_A-5"/>
</dbReference>
<dbReference type="InterPro" id="IPR002052">
    <property type="entry name" value="DNA_methylase_N6_adenine_CS"/>
</dbReference>
<dbReference type="GO" id="GO:0003677">
    <property type="term" value="F:DNA binding"/>
    <property type="evidence" value="ECO:0007669"/>
    <property type="project" value="InterPro"/>
</dbReference>
<dbReference type="InterPro" id="IPR029063">
    <property type="entry name" value="SAM-dependent_MTases_sf"/>
</dbReference>
<organism evidence="10 11">
    <name type="scientific">Flagellimonas oceani</name>
    <dbReference type="NCBI Taxonomy" id="2698672"/>
    <lineage>
        <taxon>Bacteria</taxon>
        <taxon>Pseudomonadati</taxon>
        <taxon>Bacteroidota</taxon>
        <taxon>Flavobacteriia</taxon>
        <taxon>Flavobacteriales</taxon>
        <taxon>Flavobacteriaceae</taxon>
        <taxon>Flagellimonas</taxon>
    </lineage>
</organism>
<dbReference type="Pfam" id="PF02384">
    <property type="entry name" value="N6_Mtase"/>
    <property type="match status" value="1"/>
</dbReference>
<evidence type="ECO:0000259" key="9">
    <source>
        <dbReference type="Pfam" id="PF12161"/>
    </source>
</evidence>
<gene>
    <name evidence="10" type="ORF">GVT53_03710</name>
</gene>
<comment type="catalytic activity">
    <reaction evidence="7">
        <text>a 2'-deoxyadenosine in DNA + S-adenosyl-L-methionine = an N(6)-methyl-2'-deoxyadenosine in DNA + S-adenosyl-L-homocysteine + H(+)</text>
        <dbReference type="Rhea" id="RHEA:15197"/>
        <dbReference type="Rhea" id="RHEA-COMP:12418"/>
        <dbReference type="Rhea" id="RHEA-COMP:12419"/>
        <dbReference type="ChEBI" id="CHEBI:15378"/>
        <dbReference type="ChEBI" id="CHEBI:57856"/>
        <dbReference type="ChEBI" id="CHEBI:59789"/>
        <dbReference type="ChEBI" id="CHEBI:90615"/>
        <dbReference type="ChEBI" id="CHEBI:90616"/>
        <dbReference type="EC" id="2.1.1.72"/>
    </reaction>
</comment>
<proteinExistence type="inferred from homology"/>
<dbReference type="GO" id="GO:0032259">
    <property type="term" value="P:methylation"/>
    <property type="evidence" value="ECO:0007669"/>
    <property type="project" value="UniProtKB-KW"/>
</dbReference>
<keyword evidence="5" id="KW-0949">S-adenosyl-L-methionine</keyword>
<evidence type="ECO:0000259" key="8">
    <source>
        <dbReference type="Pfam" id="PF02384"/>
    </source>
</evidence>